<dbReference type="Gene3D" id="3.90.550.10">
    <property type="entry name" value="Spore Coat Polysaccharide Biosynthesis Protein SpsA, Chain A"/>
    <property type="match status" value="1"/>
</dbReference>
<dbReference type="OrthoDB" id="9814110at2"/>
<dbReference type="InterPro" id="IPR046981">
    <property type="entry name" value="G1P_cyt_trans"/>
</dbReference>
<organism evidence="2 3">
    <name type="scientific">Egicoccus halophilus</name>
    <dbReference type="NCBI Taxonomy" id="1670830"/>
    <lineage>
        <taxon>Bacteria</taxon>
        <taxon>Bacillati</taxon>
        <taxon>Actinomycetota</taxon>
        <taxon>Nitriliruptoria</taxon>
        <taxon>Egicoccales</taxon>
        <taxon>Egicoccaceae</taxon>
        <taxon>Egicoccus</taxon>
    </lineage>
</organism>
<keyword evidence="3" id="KW-1185">Reference proteome</keyword>
<dbReference type="AlphaFoldDB" id="A0A8J3A762"/>
<evidence type="ECO:0000313" key="2">
    <source>
        <dbReference type="EMBL" id="GGI05366.1"/>
    </source>
</evidence>
<gene>
    <name evidence="2" type="ORF">GCM10011354_13740</name>
</gene>
<feature type="domain" description="Nucleotidyl transferase" evidence="1">
    <location>
        <begin position="2"/>
        <end position="204"/>
    </location>
</feature>
<keyword evidence="2" id="KW-0808">Transferase</keyword>
<dbReference type="EMBL" id="BMHA01000004">
    <property type="protein sequence ID" value="GGI05366.1"/>
    <property type="molecule type" value="Genomic_DNA"/>
</dbReference>
<proteinExistence type="predicted"/>
<dbReference type="InterPro" id="IPR029044">
    <property type="entry name" value="Nucleotide-diphossugar_trans"/>
</dbReference>
<dbReference type="CDD" id="cd02524">
    <property type="entry name" value="G1P_cytidylyltransferase"/>
    <property type="match status" value="1"/>
</dbReference>
<sequence length="267" mass="29758">MKAVLLAGGFGTRLSEETSVRPKPLVEIGGRPIIWHIMQTYAAHGIDDFVVCCGYRGDLLKEYFVNYCRWESDFTVDLGSGEVEIHRSPRESWRVTLVDTGLHTMTGGRVRHVRDLLDDTFFLTYGDGVADVSMSDLLAFHRRQDALVTLTAVQPPGRFGALTIAPDEDKITRFHEKPSSGDGGGEAWINGGYFVVEPSALDYVDGPDTVWEREPLERLASEGNLAAYRHAGFWHPMDTLRDKHQLEELWSGGSAPWTAAWPVPLQA</sequence>
<dbReference type="Proteomes" id="UP000650511">
    <property type="component" value="Unassembled WGS sequence"/>
</dbReference>
<dbReference type="SUPFAM" id="SSF53448">
    <property type="entry name" value="Nucleotide-diphospho-sugar transferases"/>
    <property type="match status" value="1"/>
</dbReference>
<comment type="caution">
    <text evidence="2">The sequence shown here is derived from an EMBL/GenBank/DDBJ whole genome shotgun (WGS) entry which is preliminary data.</text>
</comment>
<dbReference type="RefSeq" id="WP_130649383.1">
    <property type="nucleotide sequence ID" value="NZ_BMHA01000004.1"/>
</dbReference>
<evidence type="ECO:0000313" key="3">
    <source>
        <dbReference type="Proteomes" id="UP000650511"/>
    </source>
</evidence>
<protein>
    <submittedName>
        <fullName evidence="2">Glucose-1-phosphate cytidylyltransferase</fullName>
    </submittedName>
</protein>
<dbReference type="NCBIfam" id="TIGR02623">
    <property type="entry name" value="G1P_cyt_trans"/>
    <property type="match status" value="1"/>
</dbReference>
<dbReference type="PANTHER" id="PTHR47183">
    <property type="entry name" value="GLUCOSE-1-PHOSPHATE CYTIDYLYLTRANSFERASE-RELATED"/>
    <property type="match status" value="1"/>
</dbReference>
<reference evidence="2" key="2">
    <citation type="submission" date="2020-09" db="EMBL/GenBank/DDBJ databases">
        <authorList>
            <person name="Sun Q."/>
            <person name="Zhou Y."/>
        </authorList>
    </citation>
    <scope>NUCLEOTIDE SEQUENCE</scope>
    <source>
        <strain evidence="2">CGMCC 1.14988</strain>
    </source>
</reference>
<dbReference type="InterPro" id="IPR013446">
    <property type="entry name" value="G1P_cyt_trans-like"/>
</dbReference>
<evidence type="ECO:0000259" key="1">
    <source>
        <dbReference type="Pfam" id="PF00483"/>
    </source>
</evidence>
<name>A0A8J3A762_9ACTN</name>
<dbReference type="GO" id="GO:0047343">
    <property type="term" value="F:glucose-1-phosphate cytidylyltransferase activity"/>
    <property type="evidence" value="ECO:0007669"/>
    <property type="project" value="InterPro"/>
</dbReference>
<dbReference type="InterPro" id="IPR005835">
    <property type="entry name" value="NTP_transferase_dom"/>
</dbReference>
<reference evidence="2" key="1">
    <citation type="journal article" date="2014" name="Int. J. Syst. Evol. Microbiol.">
        <title>Complete genome sequence of Corynebacterium casei LMG S-19264T (=DSM 44701T), isolated from a smear-ripened cheese.</title>
        <authorList>
            <consortium name="US DOE Joint Genome Institute (JGI-PGF)"/>
            <person name="Walter F."/>
            <person name="Albersmeier A."/>
            <person name="Kalinowski J."/>
            <person name="Ruckert C."/>
        </authorList>
    </citation>
    <scope>NUCLEOTIDE SEQUENCE</scope>
    <source>
        <strain evidence="2">CGMCC 1.14988</strain>
    </source>
</reference>
<dbReference type="Pfam" id="PF00483">
    <property type="entry name" value="NTP_transferase"/>
    <property type="match status" value="1"/>
</dbReference>
<dbReference type="GO" id="GO:0009243">
    <property type="term" value="P:O antigen biosynthetic process"/>
    <property type="evidence" value="ECO:0007669"/>
    <property type="project" value="InterPro"/>
</dbReference>
<accession>A0A8J3A762</accession>
<keyword evidence="2" id="KW-0548">Nucleotidyltransferase</keyword>
<dbReference type="PANTHER" id="PTHR47183:SF1">
    <property type="entry name" value="GLUCOSE-1-PHOSPHATE CYTIDYLYLTRANSFERASE"/>
    <property type="match status" value="1"/>
</dbReference>